<gene>
    <name evidence="8" type="ORF">TcWFU_008181</name>
</gene>
<keyword evidence="4 5" id="KW-0539">Nucleus</keyword>
<dbReference type="InterPro" id="IPR008967">
    <property type="entry name" value="p53-like_TF_DNA-bd_sf"/>
</dbReference>
<evidence type="ECO:0000256" key="2">
    <source>
        <dbReference type="ARBA" id="ARBA00023125"/>
    </source>
</evidence>
<dbReference type="SUPFAM" id="SSF49417">
    <property type="entry name" value="p53-like transcription factors"/>
    <property type="match status" value="1"/>
</dbReference>
<evidence type="ECO:0000256" key="3">
    <source>
        <dbReference type="ARBA" id="ARBA00023163"/>
    </source>
</evidence>
<dbReference type="InterPro" id="IPR046360">
    <property type="entry name" value="T-box_DNA-bd"/>
</dbReference>
<dbReference type="InterPro" id="IPR036960">
    <property type="entry name" value="T-box_sf"/>
</dbReference>
<dbReference type="PROSITE" id="PS50252">
    <property type="entry name" value="TBOX_3"/>
    <property type="match status" value="1"/>
</dbReference>
<proteinExistence type="predicted"/>
<evidence type="ECO:0000259" key="7">
    <source>
        <dbReference type="PROSITE" id="PS50252"/>
    </source>
</evidence>
<feature type="region of interest" description="Disordered" evidence="6">
    <location>
        <begin position="286"/>
        <end position="306"/>
    </location>
</feature>
<reference evidence="8 9" key="1">
    <citation type="journal article" date="2022" name="Front. Cell. Infect. Microbiol.">
        <title>The Genomes of Two Strains of Taenia crassiceps the Animal Model for the Study of Human Cysticercosis.</title>
        <authorList>
            <person name="Bobes R.J."/>
            <person name="Estrada K."/>
            <person name="Rios-Valencia D.G."/>
            <person name="Calderon-Gallegos A."/>
            <person name="de la Torre P."/>
            <person name="Carrero J.C."/>
            <person name="Sanchez-Flores A."/>
            <person name="Laclette J.P."/>
        </authorList>
    </citation>
    <scope>NUCLEOTIDE SEQUENCE [LARGE SCALE GENOMIC DNA]</scope>
    <source>
        <strain evidence="8">WFUcys</strain>
    </source>
</reference>
<comment type="caution">
    <text evidence="8">The sequence shown here is derived from an EMBL/GenBank/DDBJ whole genome shotgun (WGS) entry which is preliminary data.</text>
</comment>
<organism evidence="8 9">
    <name type="scientific">Taenia crassiceps</name>
    <dbReference type="NCBI Taxonomy" id="6207"/>
    <lineage>
        <taxon>Eukaryota</taxon>
        <taxon>Metazoa</taxon>
        <taxon>Spiralia</taxon>
        <taxon>Lophotrochozoa</taxon>
        <taxon>Platyhelminthes</taxon>
        <taxon>Cestoda</taxon>
        <taxon>Eucestoda</taxon>
        <taxon>Cyclophyllidea</taxon>
        <taxon>Taeniidae</taxon>
        <taxon>Taenia</taxon>
    </lineage>
</organism>
<dbReference type="EMBL" id="JAKROA010000020">
    <property type="protein sequence ID" value="KAL5103191.1"/>
    <property type="molecule type" value="Genomic_DNA"/>
</dbReference>
<sequence>MADAGKEDEDFYQEDVSVEEGVSGTKNVILSFRPVWTRGVPNVWPADLKGGDFEPSNSTEGAKISLRLCNRAIWRAIGCHEMKIFIRKDASRIFPTLTASVEGLKADEIYTFFLNLMPKIRIFMQISLVVGFLREVLSPILLQIKQKLDICLQPTGLPSTLSYSQMTFAPFSPPSPLHPHSSASSAIPQLVSAVVTASISTVRSLLIERLLDEEKKLGNPSNLMNFASDILVEFSSSSPFSHPFLPHDHLSALPCDRCYLFGNLQVINQRQCSCPDDEENAKMKARNAIEKGDSKVDEEQLSNKPP</sequence>
<keyword evidence="9" id="KW-1185">Reference proteome</keyword>
<comment type="subcellular location">
    <subcellularLocation>
        <location evidence="5">Nucleus</location>
    </subcellularLocation>
</comment>
<evidence type="ECO:0000256" key="5">
    <source>
        <dbReference type="PROSITE-ProRule" id="PRU00201"/>
    </source>
</evidence>
<evidence type="ECO:0000256" key="1">
    <source>
        <dbReference type="ARBA" id="ARBA00023015"/>
    </source>
</evidence>
<keyword evidence="1" id="KW-0805">Transcription regulation</keyword>
<evidence type="ECO:0000256" key="4">
    <source>
        <dbReference type="ARBA" id="ARBA00023242"/>
    </source>
</evidence>
<evidence type="ECO:0000256" key="6">
    <source>
        <dbReference type="SAM" id="MobiDB-lite"/>
    </source>
</evidence>
<evidence type="ECO:0000313" key="9">
    <source>
        <dbReference type="Proteomes" id="UP001651158"/>
    </source>
</evidence>
<feature type="compositionally biased region" description="Basic and acidic residues" evidence="6">
    <location>
        <begin position="287"/>
        <end position="298"/>
    </location>
</feature>
<protein>
    <recommendedName>
        <fullName evidence="7">T-box domain-containing protein</fullName>
    </recommendedName>
</protein>
<comment type="caution">
    <text evidence="5">Lacks conserved residue(s) required for the propagation of feature annotation.</text>
</comment>
<keyword evidence="2 5" id="KW-0238">DNA-binding</keyword>
<keyword evidence="3" id="KW-0804">Transcription</keyword>
<name>A0ABR4Q0K7_9CEST</name>
<accession>A0ABR4Q0K7</accession>
<feature type="domain" description="T-box" evidence="7">
    <location>
        <begin position="68"/>
        <end position="118"/>
    </location>
</feature>
<evidence type="ECO:0000313" key="8">
    <source>
        <dbReference type="EMBL" id="KAL5103191.1"/>
    </source>
</evidence>
<dbReference type="Gene3D" id="2.60.40.820">
    <property type="entry name" value="Transcription factor, T-box"/>
    <property type="match status" value="1"/>
</dbReference>
<dbReference type="Proteomes" id="UP001651158">
    <property type="component" value="Unassembled WGS sequence"/>
</dbReference>